<evidence type="ECO:0000256" key="3">
    <source>
        <dbReference type="PROSITE-ProRule" id="PRU00708"/>
    </source>
</evidence>
<evidence type="ECO:0000256" key="4">
    <source>
        <dbReference type="SAM" id="MobiDB-lite"/>
    </source>
</evidence>
<evidence type="ECO:0000256" key="2">
    <source>
        <dbReference type="ARBA" id="ARBA00022737"/>
    </source>
</evidence>
<comment type="similarity">
    <text evidence="1">Belongs to the PPR family. P subfamily.</text>
</comment>
<feature type="repeat" description="PPR" evidence="3">
    <location>
        <begin position="291"/>
        <end position="325"/>
    </location>
</feature>
<dbReference type="EMBL" id="JACGCM010002776">
    <property type="protein sequence ID" value="KAF6135857.1"/>
    <property type="molecule type" value="Genomic_DNA"/>
</dbReference>
<gene>
    <name evidence="6" type="ORF">GIB67_028176</name>
</gene>
<comment type="caution">
    <text evidence="6">The sequence shown here is derived from an EMBL/GenBank/DDBJ whole genome shotgun (WGS) entry which is preliminary data.</text>
</comment>
<dbReference type="Pfam" id="PF17177">
    <property type="entry name" value="PPR_long"/>
    <property type="match status" value="1"/>
</dbReference>
<proteinExistence type="inferred from homology"/>
<feature type="repeat" description="PPR" evidence="3">
    <location>
        <begin position="361"/>
        <end position="395"/>
    </location>
</feature>
<dbReference type="Pfam" id="PF13041">
    <property type="entry name" value="PPR_2"/>
    <property type="match status" value="2"/>
</dbReference>
<accession>A0A7J7KZU2</accession>
<dbReference type="PANTHER" id="PTHR47447">
    <property type="entry name" value="OS03G0856100 PROTEIN"/>
    <property type="match status" value="1"/>
</dbReference>
<dbReference type="Pfam" id="PF01535">
    <property type="entry name" value="PPR"/>
    <property type="match status" value="3"/>
</dbReference>
<dbReference type="Gene3D" id="1.25.40.10">
    <property type="entry name" value="Tetratricopeptide repeat domain"/>
    <property type="match status" value="4"/>
</dbReference>
<feature type="region of interest" description="Disordered" evidence="4">
    <location>
        <begin position="1"/>
        <end position="33"/>
    </location>
</feature>
<evidence type="ECO:0000313" key="7">
    <source>
        <dbReference type="Proteomes" id="UP000541444"/>
    </source>
</evidence>
<dbReference type="NCBIfam" id="TIGR00756">
    <property type="entry name" value="PPR"/>
    <property type="match status" value="5"/>
</dbReference>
<feature type="domain" description="PROP1-like PPR" evidence="5">
    <location>
        <begin position="306"/>
        <end position="421"/>
    </location>
</feature>
<dbReference type="AlphaFoldDB" id="A0A7J7KZU2"/>
<reference evidence="6 7" key="1">
    <citation type="journal article" date="2020" name="IScience">
        <title>Genome Sequencing of the Endangered Kingdonia uniflora (Circaeasteraceae, Ranunculales) Reveals Potential Mechanisms of Evolutionary Specialization.</title>
        <authorList>
            <person name="Sun Y."/>
            <person name="Deng T."/>
            <person name="Zhang A."/>
            <person name="Moore M.J."/>
            <person name="Landis J.B."/>
            <person name="Lin N."/>
            <person name="Zhang H."/>
            <person name="Zhang X."/>
            <person name="Huang J."/>
            <person name="Zhang X."/>
            <person name="Sun H."/>
            <person name="Wang H."/>
        </authorList>
    </citation>
    <scope>NUCLEOTIDE SEQUENCE [LARGE SCALE GENOMIC DNA]</scope>
    <source>
        <strain evidence="6">TB1705</strain>
        <tissue evidence="6">Leaf</tissue>
    </source>
</reference>
<protein>
    <recommendedName>
        <fullName evidence="5">PROP1-like PPR domain-containing protein</fullName>
    </recommendedName>
</protein>
<dbReference type="InterPro" id="IPR033443">
    <property type="entry name" value="PROP1-like_PPR_dom"/>
</dbReference>
<feature type="repeat" description="PPR" evidence="3">
    <location>
        <begin position="256"/>
        <end position="290"/>
    </location>
</feature>
<feature type="repeat" description="PPR" evidence="3">
    <location>
        <begin position="326"/>
        <end position="360"/>
    </location>
</feature>
<feature type="repeat" description="PPR" evidence="3">
    <location>
        <begin position="221"/>
        <end position="255"/>
    </location>
</feature>
<evidence type="ECO:0000259" key="5">
    <source>
        <dbReference type="Pfam" id="PF17177"/>
    </source>
</evidence>
<keyword evidence="7" id="KW-1185">Reference proteome</keyword>
<feature type="repeat" description="PPR" evidence="3">
    <location>
        <begin position="186"/>
        <end position="220"/>
    </location>
</feature>
<dbReference type="OrthoDB" id="185373at2759"/>
<evidence type="ECO:0000313" key="6">
    <source>
        <dbReference type="EMBL" id="KAF6135857.1"/>
    </source>
</evidence>
<dbReference type="SUPFAM" id="SSF48452">
    <property type="entry name" value="TPR-like"/>
    <property type="match status" value="1"/>
</dbReference>
<dbReference type="Proteomes" id="UP000541444">
    <property type="component" value="Unassembled WGS sequence"/>
</dbReference>
<dbReference type="InterPro" id="IPR011990">
    <property type="entry name" value="TPR-like_helical_dom_sf"/>
</dbReference>
<keyword evidence="2" id="KW-0677">Repeat</keyword>
<feature type="repeat" description="PPR" evidence="3">
    <location>
        <begin position="535"/>
        <end position="569"/>
    </location>
</feature>
<organism evidence="6 7">
    <name type="scientific">Kingdonia uniflora</name>
    <dbReference type="NCBI Taxonomy" id="39325"/>
    <lineage>
        <taxon>Eukaryota</taxon>
        <taxon>Viridiplantae</taxon>
        <taxon>Streptophyta</taxon>
        <taxon>Embryophyta</taxon>
        <taxon>Tracheophyta</taxon>
        <taxon>Spermatophyta</taxon>
        <taxon>Magnoliopsida</taxon>
        <taxon>Ranunculales</taxon>
        <taxon>Circaeasteraceae</taxon>
        <taxon>Kingdonia</taxon>
    </lineage>
</organism>
<name>A0A7J7KZU2_9MAGN</name>
<feature type="repeat" description="PPR" evidence="3">
    <location>
        <begin position="396"/>
        <end position="430"/>
    </location>
</feature>
<evidence type="ECO:0000256" key="1">
    <source>
        <dbReference type="ARBA" id="ARBA00007626"/>
    </source>
</evidence>
<dbReference type="InterPro" id="IPR002885">
    <property type="entry name" value="PPR_rpt"/>
</dbReference>
<dbReference type="PROSITE" id="PS51375">
    <property type="entry name" value="PPR"/>
    <property type="match status" value="8"/>
</dbReference>
<feature type="compositionally biased region" description="Pro residues" evidence="4">
    <location>
        <begin position="13"/>
        <end position="29"/>
    </location>
</feature>
<dbReference type="PANTHER" id="PTHR47447:SF24">
    <property type="entry name" value="PENTATRICOPEPTIDE REPEAT-CONTAINING PROTEIN"/>
    <property type="match status" value="1"/>
</dbReference>
<sequence length="675" mass="77355">MVSLKTHFLSPNSPQPNPKHPKTPKPPQNPNFTLLCSTTPDPWTLSDGNKHISKPYKSHYKKPLSDDNARRIIKAKAQYLSVLRRNQGSHAQTPKWIQRSPEQMVKYLEDERDGHLYGKHVIAAIRIVRSLATRVEGSYSMREVMGSFVTKLTFREMCVVLKEQKGWRQVRDFFDWMKLQLSYRPSVIVYTIVLRIYGQVGKIKLAEQTFLEMMEAGCEPDEVACGTMLCAYARWGRVKAMLSFYSAVRERGIIPSVAVFNFMISSLQKKSFHGKVVELWNQMRDVGVGPTDFTFTIVISSFVKEGHIEKAFETFSEMKRSGFVPEEVTYSLLISVCVKKGDHDDALKVYEEMKFRRIVPSNYTCASLLTLFYRNGDYPKALSLFSEMEKKKIVVDEVIYGLLIRIYGKLGLYEDAQKVFEEIENLGLLNDEKTYVAMAQVHLNMGHFERALSLMVLMRSRDIWLSRSAYIILLQCHSMKEDVGSVEVTFQALSKTGLPDASSFKYMLNLYTRLNLLEKAKAFIVRMRKDQVQFDEELFRAVMKIYCKERMLKDAEELIEEIGNTKFVKDSKFIQTFFMAMHKASGRPVNDALTLKSLEQPDTTALEMLLTLYVADGDLSKTVQTLKTMLQISGGLAVASQLISKFTREGKILSIFLSSSYKAVDYNLLQKKDNS</sequence>